<accession>A0ABX0J6K6</accession>
<dbReference type="CDD" id="cd00082">
    <property type="entry name" value="HisKA"/>
    <property type="match status" value="1"/>
</dbReference>
<feature type="transmembrane region" description="Helical" evidence="10">
    <location>
        <begin position="220"/>
        <end position="241"/>
    </location>
</feature>
<feature type="transmembrane region" description="Helical" evidence="10">
    <location>
        <begin position="373"/>
        <end position="394"/>
    </location>
</feature>
<dbReference type="InterPro" id="IPR003661">
    <property type="entry name" value="HisK_dim/P_dom"/>
</dbReference>
<feature type="domain" description="Response regulatory" evidence="12">
    <location>
        <begin position="704"/>
        <end position="821"/>
    </location>
</feature>
<feature type="transmembrane region" description="Helical" evidence="10">
    <location>
        <begin position="344"/>
        <end position="361"/>
    </location>
</feature>
<dbReference type="Proteomes" id="UP001165962">
    <property type="component" value="Unassembled WGS sequence"/>
</dbReference>
<reference evidence="13" key="1">
    <citation type="submission" date="2020-03" db="EMBL/GenBank/DDBJ databases">
        <title>Draft sequencing of Paenibacilllus sp. S3N08.</title>
        <authorList>
            <person name="Kim D.-U."/>
        </authorList>
    </citation>
    <scope>NUCLEOTIDE SEQUENCE</scope>
    <source>
        <strain evidence="13">S3N08</strain>
    </source>
</reference>
<dbReference type="SUPFAM" id="SSF55874">
    <property type="entry name" value="ATPase domain of HSP90 chaperone/DNA topoisomerase II/histidine kinase"/>
    <property type="match status" value="2"/>
</dbReference>
<dbReference type="InterPro" id="IPR010559">
    <property type="entry name" value="Sig_transdc_His_kin_internal"/>
</dbReference>
<evidence type="ECO:0000259" key="11">
    <source>
        <dbReference type="PROSITE" id="PS50109"/>
    </source>
</evidence>
<dbReference type="Pfam" id="PF02518">
    <property type="entry name" value="HATPase_c"/>
    <property type="match status" value="2"/>
</dbReference>
<keyword evidence="10" id="KW-0472">Membrane</keyword>
<dbReference type="InterPro" id="IPR036890">
    <property type="entry name" value="HATPase_C_sf"/>
</dbReference>
<dbReference type="InterPro" id="IPR011006">
    <property type="entry name" value="CheY-like_superfamily"/>
</dbReference>
<dbReference type="InterPro" id="IPR001789">
    <property type="entry name" value="Sig_transdc_resp-reg_receiver"/>
</dbReference>
<keyword evidence="8" id="KW-0902">Two-component regulatory system</keyword>
<protein>
    <recommendedName>
        <fullName evidence="2">histidine kinase</fullName>
        <ecNumber evidence="2">2.7.13.3</ecNumber>
    </recommendedName>
</protein>
<dbReference type="EMBL" id="JAAOIW010000006">
    <property type="protein sequence ID" value="NHN31772.1"/>
    <property type="molecule type" value="Genomic_DNA"/>
</dbReference>
<evidence type="ECO:0000256" key="9">
    <source>
        <dbReference type="PROSITE-ProRule" id="PRU00169"/>
    </source>
</evidence>
<dbReference type="Gene3D" id="3.30.565.10">
    <property type="entry name" value="Histidine kinase-like ATPase, C-terminal domain"/>
    <property type="match status" value="2"/>
</dbReference>
<dbReference type="CDD" id="cd17574">
    <property type="entry name" value="REC_OmpR"/>
    <property type="match status" value="1"/>
</dbReference>
<dbReference type="PROSITE" id="PS50109">
    <property type="entry name" value="HIS_KIN"/>
    <property type="match status" value="2"/>
</dbReference>
<dbReference type="PANTHER" id="PTHR43047">
    <property type="entry name" value="TWO-COMPONENT HISTIDINE PROTEIN KINASE"/>
    <property type="match status" value="1"/>
</dbReference>
<feature type="domain" description="Histidine kinase" evidence="11">
    <location>
        <begin position="932"/>
        <end position="1029"/>
    </location>
</feature>
<keyword evidence="10" id="KW-0812">Transmembrane</keyword>
<gene>
    <name evidence="13" type="ORF">G9U52_18210</name>
</gene>
<dbReference type="Pfam" id="PF00512">
    <property type="entry name" value="HisKA"/>
    <property type="match status" value="1"/>
</dbReference>
<evidence type="ECO:0000256" key="4">
    <source>
        <dbReference type="ARBA" id="ARBA00022679"/>
    </source>
</evidence>
<dbReference type="PRINTS" id="PR00344">
    <property type="entry name" value="BCTRLSENSOR"/>
</dbReference>
<evidence type="ECO:0000256" key="7">
    <source>
        <dbReference type="ARBA" id="ARBA00022840"/>
    </source>
</evidence>
<dbReference type="Gene3D" id="3.40.50.2300">
    <property type="match status" value="1"/>
</dbReference>
<dbReference type="Pfam" id="PF07695">
    <property type="entry name" value="7TMR-DISM_7TM"/>
    <property type="match status" value="1"/>
</dbReference>
<keyword evidence="3 9" id="KW-0597">Phosphoprotein</keyword>
<dbReference type="PROSITE" id="PS50110">
    <property type="entry name" value="RESPONSE_REGULATORY"/>
    <property type="match status" value="1"/>
</dbReference>
<organism evidence="13 14">
    <name type="scientific">Paenibacillus agricola</name>
    <dbReference type="NCBI Taxonomy" id="2716264"/>
    <lineage>
        <taxon>Bacteria</taxon>
        <taxon>Bacillati</taxon>
        <taxon>Bacillota</taxon>
        <taxon>Bacilli</taxon>
        <taxon>Bacillales</taxon>
        <taxon>Paenibacillaceae</taxon>
        <taxon>Paenibacillus</taxon>
    </lineage>
</organism>
<feature type="transmembrane region" description="Helical" evidence="10">
    <location>
        <begin position="248"/>
        <end position="267"/>
    </location>
</feature>
<dbReference type="Pfam" id="PF00072">
    <property type="entry name" value="Response_reg"/>
    <property type="match status" value="1"/>
</dbReference>
<dbReference type="InterPro" id="IPR003594">
    <property type="entry name" value="HATPase_dom"/>
</dbReference>
<comment type="caution">
    <text evidence="13">The sequence shown here is derived from an EMBL/GenBank/DDBJ whole genome shotgun (WGS) entry which is preliminary data.</text>
</comment>
<feature type="transmembrane region" description="Helical" evidence="10">
    <location>
        <begin position="400"/>
        <end position="417"/>
    </location>
</feature>
<comment type="catalytic activity">
    <reaction evidence="1">
        <text>ATP + protein L-histidine = ADP + protein N-phospho-L-histidine.</text>
        <dbReference type="EC" id="2.7.13.3"/>
    </reaction>
</comment>
<evidence type="ECO:0000256" key="1">
    <source>
        <dbReference type="ARBA" id="ARBA00000085"/>
    </source>
</evidence>
<evidence type="ECO:0000256" key="5">
    <source>
        <dbReference type="ARBA" id="ARBA00022741"/>
    </source>
</evidence>
<dbReference type="InterPro" id="IPR011623">
    <property type="entry name" value="7TMR_DISM_rcpt_extracell_dom1"/>
</dbReference>
<keyword evidence="14" id="KW-1185">Reference proteome</keyword>
<feature type="transmembrane region" description="Helical" evidence="10">
    <location>
        <begin position="287"/>
        <end position="307"/>
    </location>
</feature>
<name>A0ABX0J6K6_9BACL</name>
<dbReference type="InterPro" id="IPR036097">
    <property type="entry name" value="HisK_dim/P_sf"/>
</dbReference>
<dbReference type="SMART" id="SM00388">
    <property type="entry name" value="HisKA"/>
    <property type="match status" value="1"/>
</dbReference>
<dbReference type="RefSeq" id="WP_166152062.1">
    <property type="nucleotide sequence ID" value="NZ_JAAOIW010000006.1"/>
</dbReference>
<proteinExistence type="predicted"/>
<dbReference type="SUPFAM" id="SSF47384">
    <property type="entry name" value="Homodimeric domain of signal transducing histidine kinase"/>
    <property type="match status" value="1"/>
</dbReference>
<evidence type="ECO:0000256" key="8">
    <source>
        <dbReference type="ARBA" id="ARBA00023012"/>
    </source>
</evidence>
<evidence type="ECO:0000256" key="3">
    <source>
        <dbReference type="ARBA" id="ARBA00022553"/>
    </source>
</evidence>
<dbReference type="InterPro" id="IPR005467">
    <property type="entry name" value="His_kinase_dom"/>
</dbReference>
<evidence type="ECO:0000313" key="13">
    <source>
        <dbReference type="EMBL" id="NHN31772.1"/>
    </source>
</evidence>
<evidence type="ECO:0000256" key="6">
    <source>
        <dbReference type="ARBA" id="ARBA00022777"/>
    </source>
</evidence>
<dbReference type="EC" id="2.7.13.3" evidence="2"/>
<keyword evidence="4" id="KW-0808">Transferase</keyword>
<evidence type="ECO:0000259" key="12">
    <source>
        <dbReference type="PROSITE" id="PS50110"/>
    </source>
</evidence>
<keyword evidence="6" id="KW-0418">Kinase</keyword>
<feature type="domain" description="Histidine kinase" evidence="11">
    <location>
        <begin position="448"/>
        <end position="666"/>
    </location>
</feature>
<keyword evidence="10" id="KW-1133">Transmembrane helix</keyword>
<dbReference type="Pfam" id="PF06580">
    <property type="entry name" value="His_kinase"/>
    <property type="match status" value="1"/>
</dbReference>
<dbReference type="InterPro" id="IPR004358">
    <property type="entry name" value="Sig_transdc_His_kin-like_C"/>
</dbReference>
<keyword evidence="7" id="KW-0067">ATP-binding</keyword>
<feature type="transmembrane region" description="Helical" evidence="10">
    <location>
        <begin position="314"/>
        <end position="338"/>
    </location>
</feature>
<dbReference type="SMART" id="SM00448">
    <property type="entry name" value="REC"/>
    <property type="match status" value="1"/>
</dbReference>
<dbReference type="CDD" id="cd16922">
    <property type="entry name" value="HATPase_EvgS-ArcB-TorS-like"/>
    <property type="match status" value="1"/>
</dbReference>
<evidence type="ECO:0000256" key="2">
    <source>
        <dbReference type="ARBA" id="ARBA00012438"/>
    </source>
</evidence>
<feature type="modified residue" description="4-aspartylphosphate" evidence="9">
    <location>
        <position position="754"/>
    </location>
</feature>
<dbReference type="Gene3D" id="2.60.120.260">
    <property type="entry name" value="Galactose-binding domain-like"/>
    <property type="match status" value="1"/>
</dbReference>
<sequence>MKTYWLTLLAGVICVTLLPLYGVFHSVNSLRDNPNAVAGWIDLRDRPLEGNAPIRLSGEWEFYRNQLLTPQDFAAATGPVIAATGGSVPDRAEIVQIPGQWNGYLNDIDSAQAHGTGTYRLRLQLPDLEQAVYGIRTVNIRMAHKLFLNGRELGASGIPGLTAGETVPNNVPYVRFAAVSGDTVEIVVQVANFSYSSGGMIFPILFGDQESILANRTSNVFGYLTTSAGFLILSLYFLLLIPLRRREVSLLYLGAFCLACLVFVLTHGEKMILSALPFISYELVLKVQLFSSTLVYYFLIRYVFCLFPKFHHRVLLLWLKGIVLLFCMAAVFLPASVFSRLEDVCFLFAFISMLWVMYVLVKETQLRSDNSLALIVSIQSIMIMLLINLLHAFGLLEDQVLVPYEMLIFMLAQTLVLSKRFSALFMEVELLSRKLVRLDEMKDEFMANTSHELRTPLHGMINMAQSLVEGAAGGLNEKQARHLSMIVSTGNRLTFLINDILDFNKLKNGQIELQRRQVDLPAVVHSVLEVIVHLANEQDLRIRQQWPERLPLLDADEDRLRQILYNILGNAVKFTEQGTITLSAETSGDEVTISIEDTGIGIAEARLPNLFQAYEGQSAGFDRSYTGTGLGLSITKQLVELSGGRVGVESVLGRGSRFFFTLPAVPHTSVMAGEAERQIAAAAATQPVGVLAEAGDGQPMNKGVVLVVDDDPVNLQVLINLLTLEHYEVVAVKSGTSALDRLNSMPQIDLVITDWMMPEMSGLELCQLIRSRYMLSELPVLMLTARSRPEEIVAGFRAGVNDFLTKPVDAGELRARVRTLIELQSSIRTLVHTEMAFLQAQIKPHFLYNALNTIIAVCYYDADKTIQLLLELSHFLRSSFEVGNLDRLVTLQKELELVHSYLSLEKARFDERLQVEYDITENGFLMVPPLSIQPIVENAVRHGVMQREDGGTILIRVTEQQGVVQVTVSDDGVGMPESKLKSILTERSSDGVGLMNIHKRLLMQYGKGLQINSEWQQGTTVSFEVPMLQPAREAVVRKESALDEGDFD</sequence>
<keyword evidence="5" id="KW-0547">Nucleotide-binding</keyword>
<dbReference type="SUPFAM" id="SSF52172">
    <property type="entry name" value="CheY-like"/>
    <property type="match status" value="1"/>
</dbReference>
<dbReference type="SMART" id="SM00387">
    <property type="entry name" value="HATPase_c"/>
    <property type="match status" value="2"/>
</dbReference>
<evidence type="ECO:0000256" key="10">
    <source>
        <dbReference type="SAM" id="Phobius"/>
    </source>
</evidence>
<dbReference type="Gene3D" id="1.10.287.130">
    <property type="match status" value="1"/>
</dbReference>
<evidence type="ECO:0000313" key="14">
    <source>
        <dbReference type="Proteomes" id="UP001165962"/>
    </source>
</evidence>